<organism evidence="9 10">
    <name type="scientific">Cyclobacterium jeungdonense</name>
    <dbReference type="NCBI Taxonomy" id="708087"/>
    <lineage>
        <taxon>Bacteria</taxon>
        <taxon>Pseudomonadati</taxon>
        <taxon>Bacteroidota</taxon>
        <taxon>Cytophagia</taxon>
        <taxon>Cytophagales</taxon>
        <taxon>Cyclobacteriaceae</taxon>
        <taxon>Cyclobacterium</taxon>
    </lineage>
</organism>
<dbReference type="Pfam" id="PF00510">
    <property type="entry name" value="COX3"/>
    <property type="match status" value="1"/>
</dbReference>
<evidence type="ECO:0000313" key="10">
    <source>
        <dbReference type="Proteomes" id="UP001236663"/>
    </source>
</evidence>
<evidence type="ECO:0000256" key="4">
    <source>
        <dbReference type="ARBA" id="ARBA00022989"/>
    </source>
</evidence>
<reference evidence="10" key="1">
    <citation type="journal article" date="2019" name="Int. J. Syst. Evol. Microbiol.">
        <title>The Global Catalogue of Microorganisms (GCM) 10K type strain sequencing project: providing services to taxonomists for standard genome sequencing and annotation.</title>
        <authorList>
            <consortium name="The Broad Institute Genomics Platform"/>
            <consortium name="The Broad Institute Genome Sequencing Center for Infectious Disease"/>
            <person name="Wu L."/>
            <person name="Ma J."/>
        </authorList>
    </citation>
    <scope>NUCLEOTIDE SEQUENCE [LARGE SCALE GENOMIC DNA]</scope>
    <source>
        <strain evidence="10">CECT 7706</strain>
    </source>
</reference>
<evidence type="ECO:0000256" key="7">
    <source>
        <dbReference type="SAM" id="Phobius"/>
    </source>
</evidence>
<dbReference type="PROSITE" id="PS50253">
    <property type="entry name" value="COX3"/>
    <property type="match status" value="1"/>
</dbReference>
<evidence type="ECO:0000256" key="1">
    <source>
        <dbReference type="ARBA" id="ARBA00004141"/>
    </source>
</evidence>
<evidence type="ECO:0000256" key="5">
    <source>
        <dbReference type="ARBA" id="ARBA00023136"/>
    </source>
</evidence>
<feature type="transmembrane region" description="Helical" evidence="7">
    <location>
        <begin position="176"/>
        <end position="194"/>
    </location>
</feature>
<keyword evidence="5 7" id="KW-0472">Membrane</keyword>
<gene>
    <name evidence="9" type="ORF">QWZ15_12190</name>
</gene>
<comment type="caution">
    <text evidence="9">The sequence shown here is derived from an EMBL/GenBank/DDBJ whole genome shotgun (WGS) entry which is preliminary data.</text>
</comment>
<dbReference type="Gene3D" id="1.20.120.80">
    <property type="entry name" value="Cytochrome c oxidase, subunit III, four-helix bundle"/>
    <property type="match status" value="1"/>
</dbReference>
<feature type="transmembrane region" description="Helical" evidence="7">
    <location>
        <begin position="132"/>
        <end position="156"/>
    </location>
</feature>
<feature type="transmembrane region" description="Helical" evidence="7">
    <location>
        <begin position="63"/>
        <end position="83"/>
    </location>
</feature>
<dbReference type="InterPro" id="IPR000298">
    <property type="entry name" value="Cyt_c_oxidase-like_su3"/>
</dbReference>
<dbReference type="SUPFAM" id="SSF81452">
    <property type="entry name" value="Cytochrome c oxidase subunit III-like"/>
    <property type="match status" value="1"/>
</dbReference>
<dbReference type="PANTHER" id="PTHR11403">
    <property type="entry name" value="CYTOCHROME C OXIDASE SUBUNIT III"/>
    <property type="match status" value="1"/>
</dbReference>
<dbReference type="InterPro" id="IPR024791">
    <property type="entry name" value="Cyt_c/ubiquinol_Oxase_su3"/>
</dbReference>
<name>A0ABT8C9U4_9BACT</name>
<feature type="transmembrane region" description="Helical" evidence="7">
    <location>
        <begin position="20"/>
        <end position="43"/>
    </location>
</feature>
<dbReference type="InterPro" id="IPR013833">
    <property type="entry name" value="Cyt_c_oxidase_su3_a-hlx"/>
</dbReference>
<evidence type="ECO:0000313" key="9">
    <source>
        <dbReference type="EMBL" id="MDN3688593.1"/>
    </source>
</evidence>
<dbReference type="RefSeq" id="WP_163386725.1">
    <property type="nucleotide sequence ID" value="NZ_JAUFQS010000010.1"/>
</dbReference>
<comment type="similarity">
    <text evidence="2 6">Belongs to the cytochrome c oxidase subunit 3 family.</text>
</comment>
<evidence type="ECO:0000256" key="6">
    <source>
        <dbReference type="RuleBase" id="RU003376"/>
    </source>
</evidence>
<dbReference type="PANTHER" id="PTHR11403:SF6">
    <property type="entry name" value="NITRIC OXIDE REDUCTASE SUBUNIT E"/>
    <property type="match status" value="1"/>
</dbReference>
<evidence type="ECO:0000256" key="3">
    <source>
        <dbReference type="ARBA" id="ARBA00022692"/>
    </source>
</evidence>
<comment type="subcellular location">
    <subcellularLocation>
        <location evidence="6">Cell membrane</location>
        <topology evidence="6">Multi-pass membrane protein</topology>
    </subcellularLocation>
    <subcellularLocation>
        <location evidence="1">Membrane</location>
        <topology evidence="1">Multi-pass membrane protein</topology>
    </subcellularLocation>
</comment>
<dbReference type="InterPro" id="IPR035973">
    <property type="entry name" value="Cyt_c_oxidase_su3-like_sf"/>
</dbReference>
<dbReference type="EMBL" id="JAUFQS010000010">
    <property type="protein sequence ID" value="MDN3688593.1"/>
    <property type="molecule type" value="Genomic_DNA"/>
</dbReference>
<protein>
    <submittedName>
        <fullName evidence="9">Cytochrome c oxidase subunit 3</fullName>
    </submittedName>
</protein>
<keyword evidence="3 6" id="KW-0812">Transmembrane</keyword>
<feature type="transmembrane region" description="Helical" evidence="7">
    <location>
        <begin position="95"/>
        <end position="112"/>
    </location>
</feature>
<sequence length="195" mass="22348">MEVKIEKIDHRDIFYPPGGLLLWIIILLELFTFGLGLIGFVYYGSLEPVLFHDSRIQLNIGLGTANTMVLLLSGYMMASAVDFYRKGYKAKTNQYLKWTLIGGGIFMGIKTFEYYEKLSSGIDMDDNMFFTFYWLLTGFHLVHVLVGMVILGWMLYKMRAVNSAISVGDLEAGAAFWHMCDLVWLLLFPSLYLIF</sequence>
<evidence type="ECO:0000259" key="8">
    <source>
        <dbReference type="PROSITE" id="PS50253"/>
    </source>
</evidence>
<keyword evidence="10" id="KW-1185">Reference proteome</keyword>
<keyword evidence="4 7" id="KW-1133">Transmembrane helix</keyword>
<proteinExistence type="inferred from homology"/>
<dbReference type="Proteomes" id="UP001236663">
    <property type="component" value="Unassembled WGS sequence"/>
</dbReference>
<evidence type="ECO:0000256" key="2">
    <source>
        <dbReference type="ARBA" id="ARBA00010581"/>
    </source>
</evidence>
<accession>A0ABT8C9U4</accession>
<feature type="domain" description="Heme-copper oxidase subunit III family profile" evidence="8">
    <location>
        <begin position="1"/>
        <end position="195"/>
    </location>
</feature>